<comment type="cofactor">
    <cofactor evidence="1">
        <name>[3Fe-4S] cluster</name>
        <dbReference type="ChEBI" id="CHEBI:21137"/>
    </cofactor>
</comment>
<evidence type="ECO:0000256" key="6">
    <source>
        <dbReference type="ARBA" id="ARBA00023014"/>
    </source>
</evidence>
<evidence type="ECO:0000256" key="4">
    <source>
        <dbReference type="ARBA" id="ARBA00022982"/>
    </source>
</evidence>
<protein>
    <submittedName>
        <fullName evidence="9">Ferredoxin</fullName>
    </submittedName>
</protein>
<dbReference type="GO" id="GO:0046872">
    <property type="term" value="F:metal ion binding"/>
    <property type="evidence" value="ECO:0007669"/>
    <property type="project" value="UniProtKB-KW"/>
</dbReference>
<evidence type="ECO:0000256" key="3">
    <source>
        <dbReference type="ARBA" id="ARBA00022723"/>
    </source>
</evidence>
<organism evidence="9 10">
    <name type="scientific">Micromonospora rifamycinica</name>
    <dbReference type="NCBI Taxonomy" id="291594"/>
    <lineage>
        <taxon>Bacteria</taxon>
        <taxon>Bacillati</taxon>
        <taxon>Actinomycetota</taxon>
        <taxon>Actinomycetes</taxon>
        <taxon>Micromonosporales</taxon>
        <taxon>Micromonosporaceae</taxon>
        <taxon>Micromonospora</taxon>
    </lineage>
</organism>
<dbReference type="SUPFAM" id="SSF54862">
    <property type="entry name" value="4Fe-4S ferredoxins"/>
    <property type="match status" value="1"/>
</dbReference>
<dbReference type="InterPro" id="IPR051269">
    <property type="entry name" value="Fe-S_cluster_ET"/>
</dbReference>
<keyword evidence="2" id="KW-0813">Transport</keyword>
<evidence type="ECO:0000313" key="10">
    <source>
        <dbReference type="Proteomes" id="UP000198226"/>
    </source>
</evidence>
<dbReference type="Gene3D" id="3.30.70.20">
    <property type="match status" value="1"/>
</dbReference>
<name>A0A109IKY8_9ACTN</name>
<evidence type="ECO:0000256" key="7">
    <source>
        <dbReference type="ARBA" id="ARBA00023291"/>
    </source>
</evidence>
<sequence length="64" mass="6728">MRVRVDPGVCVGAGLCVLRVPGMFDQDDTDGTVVLLRADPDPGEEDAVLKTVTSCPSGALQLDR</sequence>
<dbReference type="PANTHER" id="PTHR36923:SF3">
    <property type="entry name" value="FERREDOXIN"/>
    <property type="match status" value="1"/>
</dbReference>
<keyword evidence="4" id="KW-0249">Electron transport</keyword>
<gene>
    <name evidence="9" type="ORF">GA0070623_0103</name>
</gene>
<evidence type="ECO:0000313" key="9">
    <source>
        <dbReference type="EMBL" id="SCG35557.1"/>
    </source>
</evidence>
<keyword evidence="6" id="KW-0411">Iron-sulfur</keyword>
<dbReference type="Pfam" id="PF06902">
    <property type="entry name" value="Fer4_19"/>
    <property type="match status" value="1"/>
</dbReference>
<accession>A0A109IKY8</accession>
<evidence type="ECO:0000256" key="2">
    <source>
        <dbReference type="ARBA" id="ARBA00022448"/>
    </source>
</evidence>
<evidence type="ECO:0000256" key="1">
    <source>
        <dbReference type="ARBA" id="ARBA00001927"/>
    </source>
</evidence>
<dbReference type="EMBL" id="LT607752">
    <property type="protein sequence ID" value="SCG35557.1"/>
    <property type="molecule type" value="Genomic_DNA"/>
</dbReference>
<dbReference type="AlphaFoldDB" id="A0A109IKY8"/>
<dbReference type="InterPro" id="IPR010693">
    <property type="entry name" value="Divergent_4Fe-4S_mono-cluster"/>
</dbReference>
<feature type="domain" description="Divergent 4Fe-4S mono-cluster" evidence="8">
    <location>
        <begin position="2"/>
        <end position="62"/>
    </location>
</feature>
<keyword evidence="7" id="KW-0003">3Fe-4S</keyword>
<dbReference type="PANTHER" id="PTHR36923">
    <property type="entry name" value="FERREDOXIN"/>
    <property type="match status" value="1"/>
</dbReference>
<dbReference type="Proteomes" id="UP000198226">
    <property type="component" value="Chromosome I"/>
</dbReference>
<dbReference type="RefSeq" id="WP_067307236.1">
    <property type="nucleotide sequence ID" value="NZ_LRMV01000050.1"/>
</dbReference>
<keyword evidence="3" id="KW-0479">Metal-binding</keyword>
<dbReference type="OrthoDB" id="9803319at2"/>
<evidence type="ECO:0000259" key="8">
    <source>
        <dbReference type="Pfam" id="PF06902"/>
    </source>
</evidence>
<keyword evidence="10" id="KW-1185">Reference proteome</keyword>
<keyword evidence="5" id="KW-0408">Iron</keyword>
<proteinExistence type="predicted"/>
<dbReference type="GO" id="GO:0051538">
    <property type="term" value="F:3 iron, 4 sulfur cluster binding"/>
    <property type="evidence" value="ECO:0007669"/>
    <property type="project" value="UniProtKB-KW"/>
</dbReference>
<evidence type="ECO:0000256" key="5">
    <source>
        <dbReference type="ARBA" id="ARBA00023004"/>
    </source>
</evidence>
<reference evidence="10" key="1">
    <citation type="submission" date="2016-06" db="EMBL/GenBank/DDBJ databases">
        <authorList>
            <person name="Varghese N."/>
            <person name="Submissions Spin"/>
        </authorList>
    </citation>
    <scope>NUCLEOTIDE SEQUENCE [LARGE SCALE GENOMIC DNA]</scope>
    <source>
        <strain evidence="10">DSM 44983</strain>
    </source>
</reference>